<dbReference type="InterPro" id="IPR006664">
    <property type="entry name" value="OMP_bac"/>
</dbReference>
<keyword evidence="2 5" id="KW-0472">Membrane</keyword>
<dbReference type="Gene3D" id="2.120.10.30">
    <property type="entry name" value="TolB, C-terminal domain"/>
    <property type="match status" value="1"/>
</dbReference>
<dbReference type="InterPro" id="IPR011990">
    <property type="entry name" value="TPR-like_helical_dom_sf"/>
</dbReference>
<dbReference type="RefSeq" id="WP_009193872.1">
    <property type="nucleotide sequence ID" value="NZ_AODQ01000006.1"/>
</dbReference>
<keyword evidence="4" id="KW-0802">TPR repeat</keyword>
<protein>
    <submittedName>
        <fullName evidence="8">Outer membrane porin F</fullName>
    </submittedName>
</protein>
<keyword evidence="9" id="KW-1185">Reference proteome</keyword>
<dbReference type="GO" id="GO:0009279">
    <property type="term" value="C:cell outer membrane"/>
    <property type="evidence" value="ECO:0007669"/>
    <property type="project" value="UniProtKB-SubCell"/>
</dbReference>
<feature type="chain" id="PRO_5004081854" evidence="6">
    <location>
        <begin position="23"/>
        <end position="644"/>
    </location>
</feature>
<dbReference type="Pfam" id="PF21545">
    <property type="entry name" value="T7SS_EccA1_N"/>
    <property type="match status" value="1"/>
</dbReference>
<proteinExistence type="predicted"/>
<dbReference type="InterPro" id="IPR036737">
    <property type="entry name" value="OmpA-like_sf"/>
</dbReference>
<keyword evidence="3" id="KW-0998">Cell outer membrane</keyword>
<evidence type="ECO:0000256" key="5">
    <source>
        <dbReference type="PROSITE-ProRule" id="PRU00473"/>
    </source>
</evidence>
<name>M7NB56_9BACT</name>
<dbReference type="PROSITE" id="PS51123">
    <property type="entry name" value="OMPA_2"/>
    <property type="match status" value="1"/>
</dbReference>
<dbReference type="InterPro" id="IPR011659">
    <property type="entry name" value="WD40"/>
</dbReference>
<comment type="caution">
    <text evidence="8">The sequence shown here is derived from an EMBL/GenBank/DDBJ whole genome shotgun (WGS) entry which is preliminary data.</text>
</comment>
<feature type="domain" description="OmpA-like" evidence="7">
    <location>
        <begin position="530"/>
        <end position="644"/>
    </location>
</feature>
<keyword evidence="6" id="KW-0732">Signal</keyword>
<dbReference type="STRING" id="1279009.ADICEAN_00465"/>
<dbReference type="Gene3D" id="1.25.40.10">
    <property type="entry name" value="Tetratricopeptide repeat domain"/>
    <property type="match status" value="1"/>
</dbReference>
<feature type="repeat" description="TPR" evidence="4">
    <location>
        <begin position="105"/>
        <end position="138"/>
    </location>
</feature>
<dbReference type="SUPFAM" id="SSF48452">
    <property type="entry name" value="TPR-like"/>
    <property type="match status" value="1"/>
</dbReference>
<evidence type="ECO:0000256" key="3">
    <source>
        <dbReference type="ARBA" id="ARBA00023237"/>
    </source>
</evidence>
<dbReference type="InterPro" id="IPR050330">
    <property type="entry name" value="Bact_OuterMem_StrucFunc"/>
</dbReference>
<reference evidence="8 9" key="1">
    <citation type="journal article" date="2013" name="Genome Announc.">
        <title>Draft Genome Sequence of Cesiribacter andamanensis Strain AMV16T, Isolated from a Soil Sample from a Mud Volcano in the Andaman Islands, India.</title>
        <authorList>
            <person name="Shivaji S."/>
            <person name="Ara S."/>
            <person name="Begum Z."/>
            <person name="Srinivas T.N."/>
            <person name="Singh A."/>
            <person name="Kumar Pinnaka A."/>
        </authorList>
    </citation>
    <scope>NUCLEOTIDE SEQUENCE [LARGE SCALE GENOMIC DNA]</scope>
    <source>
        <strain evidence="8 9">AMV16</strain>
    </source>
</reference>
<dbReference type="AlphaFoldDB" id="M7NB56"/>
<dbReference type="EMBL" id="AODQ01000006">
    <property type="protein sequence ID" value="EMR04431.1"/>
    <property type="molecule type" value="Genomic_DNA"/>
</dbReference>
<evidence type="ECO:0000256" key="2">
    <source>
        <dbReference type="ARBA" id="ARBA00023136"/>
    </source>
</evidence>
<sequence>MHKLLYLLVTLIWLATAGSALAQRPATYSTSNKKAIKAYEASENYMMRRQWREVISLLEEAVKRDGEFVEARVRLATAYRTVGMQDAAIAQLEAAANPKKGAAAPEALFALGELYWQTGRYQQAQEKLQAYQATNPRQKPLLAATHQMLAGTEFALKQLQNPLPFDPKPMPQQVNKFPQQYFPVLTVDARTLIFTARESSSTQDMEDLYISRKGEGGEWSAPESLSDVINTAYNEGTATISADGRTLIFTSCQGRRSYGRCDLYISQKTGASWSEPRNIGSAINTRHWESQPSLSADGRTLYFVSDRPGGQGSRDIWVSSRNEQGEWSEARNLGAPINTPGEEISPQIHANGQTLYFSSNGHVGMGGYDLFLSEQQQDGSWQQPRNLGYPINTHEDQVSLFVTADGSQGFYSQEVMRGGQLQSSTLYQFGLPESARVRNRSSYVTGRIFDAQTKKPLGATVQLYNLASQKMEQEVSADPETGLYYMVLTEGAPYALYVNRQGYLFKSLSFDFGRGQNFNPVTLDVYLDPIRAGMITRLNNIFFETDKYAIQARSETELQRVADFLRQNPDLRIEISGHTDDVGNAAYNQQLSEKRAQAVYQWLADQGIPAGRLKAKGYGQTQPQLPNTSDENRQQNRRIEFRIL</sequence>
<dbReference type="PROSITE" id="PS01068">
    <property type="entry name" value="OMPA_1"/>
    <property type="match status" value="1"/>
</dbReference>
<evidence type="ECO:0000259" key="7">
    <source>
        <dbReference type="PROSITE" id="PS51123"/>
    </source>
</evidence>
<gene>
    <name evidence="8" type="primary">oprF_2</name>
    <name evidence="8" type="ORF">ADICEAN_00465</name>
</gene>
<dbReference type="InterPro" id="IPR011042">
    <property type="entry name" value="6-blade_b-propeller_TolB-like"/>
</dbReference>
<evidence type="ECO:0000256" key="1">
    <source>
        <dbReference type="ARBA" id="ARBA00004442"/>
    </source>
</evidence>
<dbReference type="PRINTS" id="PR01021">
    <property type="entry name" value="OMPADOMAIN"/>
</dbReference>
<dbReference type="Pfam" id="PF07676">
    <property type="entry name" value="PD40"/>
    <property type="match status" value="3"/>
</dbReference>
<dbReference type="PATRIC" id="fig|1279009.4.peg.473"/>
<dbReference type="Proteomes" id="UP000011910">
    <property type="component" value="Unassembled WGS sequence"/>
</dbReference>
<dbReference type="InterPro" id="IPR019734">
    <property type="entry name" value="TPR_rpt"/>
</dbReference>
<accession>M7NB56</accession>
<organism evidence="8 9">
    <name type="scientific">Cesiribacter andamanensis AMV16</name>
    <dbReference type="NCBI Taxonomy" id="1279009"/>
    <lineage>
        <taxon>Bacteria</taxon>
        <taxon>Pseudomonadati</taxon>
        <taxon>Bacteroidota</taxon>
        <taxon>Cytophagia</taxon>
        <taxon>Cytophagales</taxon>
        <taxon>Cesiribacteraceae</taxon>
        <taxon>Cesiribacter</taxon>
    </lineage>
</organism>
<feature type="signal peptide" evidence="6">
    <location>
        <begin position="1"/>
        <end position="22"/>
    </location>
</feature>
<dbReference type="InterPro" id="IPR006665">
    <property type="entry name" value="OmpA-like"/>
</dbReference>
<dbReference type="eggNOG" id="COG2885">
    <property type="taxonomic scope" value="Bacteria"/>
</dbReference>
<dbReference type="PANTHER" id="PTHR30329:SF21">
    <property type="entry name" value="LIPOPROTEIN YIAD-RELATED"/>
    <property type="match status" value="1"/>
</dbReference>
<dbReference type="SUPFAM" id="SSF103088">
    <property type="entry name" value="OmpA-like"/>
    <property type="match status" value="1"/>
</dbReference>
<dbReference type="Gene3D" id="3.30.1330.60">
    <property type="entry name" value="OmpA-like domain"/>
    <property type="match status" value="1"/>
</dbReference>
<evidence type="ECO:0000313" key="9">
    <source>
        <dbReference type="Proteomes" id="UP000011910"/>
    </source>
</evidence>
<dbReference type="PANTHER" id="PTHR30329">
    <property type="entry name" value="STATOR ELEMENT OF FLAGELLAR MOTOR COMPLEX"/>
    <property type="match status" value="1"/>
</dbReference>
<evidence type="ECO:0000313" key="8">
    <source>
        <dbReference type="EMBL" id="EMR04431.1"/>
    </source>
</evidence>
<dbReference type="Pfam" id="PF00691">
    <property type="entry name" value="OmpA"/>
    <property type="match status" value="1"/>
</dbReference>
<dbReference type="InterPro" id="IPR006690">
    <property type="entry name" value="OMPA-like_CS"/>
</dbReference>
<evidence type="ECO:0000256" key="4">
    <source>
        <dbReference type="PROSITE-ProRule" id="PRU00339"/>
    </source>
</evidence>
<evidence type="ECO:0000256" key="6">
    <source>
        <dbReference type="SAM" id="SignalP"/>
    </source>
</evidence>
<dbReference type="SUPFAM" id="SSF82171">
    <property type="entry name" value="DPP6 N-terminal domain-like"/>
    <property type="match status" value="1"/>
</dbReference>
<comment type="subcellular location">
    <subcellularLocation>
        <location evidence="1">Cell outer membrane</location>
    </subcellularLocation>
</comment>
<dbReference type="eggNOG" id="COG0823">
    <property type="taxonomic scope" value="Bacteria"/>
</dbReference>
<dbReference type="OrthoDB" id="9809364at2"/>
<dbReference type="InterPro" id="IPR049078">
    <property type="entry name" value="T7SS_EccA1-like_N"/>
</dbReference>
<dbReference type="CDD" id="cd07185">
    <property type="entry name" value="OmpA_C-like"/>
    <property type="match status" value="1"/>
</dbReference>
<dbReference type="PROSITE" id="PS50005">
    <property type="entry name" value="TPR"/>
    <property type="match status" value="1"/>
</dbReference>